<dbReference type="AlphaFoldDB" id="A0A9Q5DM76"/>
<dbReference type="Proteomes" id="UP000702952">
    <property type="component" value="Unassembled WGS sequence"/>
</dbReference>
<dbReference type="EMBL" id="JAAMAY010000006">
    <property type="protein sequence ID" value="NTC27790.1"/>
    <property type="molecule type" value="Genomic_DNA"/>
</dbReference>
<dbReference type="Pfam" id="PF13817">
    <property type="entry name" value="DDE_Tnp_IS66_C"/>
    <property type="match status" value="1"/>
</dbReference>
<organism evidence="1 2">
    <name type="scientific">Agrobacterium tumefaciens</name>
    <dbReference type="NCBI Taxonomy" id="358"/>
    <lineage>
        <taxon>Bacteria</taxon>
        <taxon>Pseudomonadati</taxon>
        <taxon>Pseudomonadota</taxon>
        <taxon>Alphaproteobacteria</taxon>
        <taxon>Hyphomicrobiales</taxon>
        <taxon>Rhizobiaceae</taxon>
        <taxon>Rhizobium/Agrobacterium group</taxon>
        <taxon>Agrobacterium</taxon>
        <taxon>Agrobacterium tumefaciens complex</taxon>
    </lineage>
</organism>
<sequence length="68" mass="7676">MFAVSDRGGEQAAATWELIETARLNGRDPDAYLRNVVTRIPDHPNSRLENQLPRHSLPICNRYTIGSN</sequence>
<name>A0A9Q5DM76_AGRTU</name>
<evidence type="ECO:0000313" key="1">
    <source>
        <dbReference type="EMBL" id="NTC27790.1"/>
    </source>
</evidence>
<protein>
    <submittedName>
        <fullName evidence="1">Transposase domain-containing protein</fullName>
    </submittedName>
</protein>
<evidence type="ECO:0000313" key="2">
    <source>
        <dbReference type="Proteomes" id="UP000702952"/>
    </source>
</evidence>
<gene>
    <name evidence="1" type="ORF">G6M46_06370</name>
</gene>
<proteinExistence type="predicted"/>
<dbReference type="RefSeq" id="WP_081308972.1">
    <property type="nucleotide sequence ID" value="NZ_CP116701.1"/>
</dbReference>
<reference evidence="1" key="1">
    <citation type="journal article" date="2020" name="Science">
        <title>Unexpected conservation and global transmission of agrobacterial virulence plasmids.</title>
        <authorList>
            <person name="Weisberg A.J."/>
            <person name="Davis E.W. 2nd"/>
            <person name="Tabima J."/>
            <person name="Belcher M.S."/>
            <person name="Miller M."/>
            <person name="Kuo C.H."/>
            <person name="Loper J.E."/>
            <person name="Grunwald N.J."/>
            <person name="Putnam M.L."/>
            <person name="Chang J.H."/>
        </authorList>
    </citation>
    <scope>NUCLEOTIDE SEQUENCE</scope>
    <source>
        <strain evidence="1">17-1853-1a</strain>
    </source>
</reference>
<accession>A0A9Q5DM76</accession>
<comment type="caution">
    <text evidence="1">The sequence shown here is derived from an EMBL/GenBank/DDBJ whole genome shotgun (WGS) entry which is preliminary data.</text>
</comment>
<dbReference type="InterPro" id="IPR039552">
    <property type="entry name" value="IS66_C"/>
</dbReference>